<proteinExistence type="predicted"/>
<protein>
    <submittedName>
        <fullName evidence="1">Uncharacterized protein</fullName>
    </submittedName>
</protein>
<organism evidence="1 2">
    <name type="scientific">Streptomyces spectabilis</name>
    <dbReference type="NCBI Taxonomy" id="68270"/>
    <lineage>
        <taxon>Bacteria</taxon>
        <taxon>Bacillati</taxon>
        <taxon>Actinomycetota</taxon>
        <taxon>Actinomycetes</taxon>
        <taxon>Kitasatosporales</taxon>
        <taxon>Streptomycetaceae</taxon>
        <taxon>Streptomyces</taxon>
    </lineage>
</organism>
<dbReference type="EMBL" id="JACHJD010000015">
    <property type="protein sequence ID" value="MBB5107731.1"/>
    <property type="molecule type" value="Genomic_DNA"/>
</dbReference>
<keyword evidence="2" id="KW-1185">Reference proteome</keyword>
<dbReference type="AlphaFoldDB" id="A0A7W8AZV1"/>
<evidence type="ECO:0000313" key="1">
    <source>
        <dbReference type="EMBL" id="MBB5107731.1"/>
    </source>
</evidence>
<dbReference type="Proteomes" id="UP000549009">
    <property type="component" value="Unassembled WGS sequence"/>
</dbReference>
<reference evidence="1 2" key="1">
    <citation type="submission" date="2020-08" db="EMBL/GenBank/DDBJ databases">
        <title>Genomic Encyclopedia of Type Strains, Phase III (KMG-III): the genomes of soil and plant-associated and newly described type strains.</title>
        <authorList>
            <person name="Whitman W."/>
        </authorList>
    </citation>
    <scope>NUCLEOTIDE SEQUENCE [LARGE SCALE GENOMIC DNA]</scope>
    <source>
        <strain evidence="1 2">CECT 3146</strain>
    </source>
</reference>
<gene>
    <name evidence="1" type="ORF">FHS40_006848</name>
</gene>
<comment type="caution">
    <text evidence="1">The sequence shown here is derived from an EMBL/GenBank/DDBJ whole genome shotgun (WGS) entry which is preliminary data.</text>
</comment>
<name>A0A7W8AZV1_STRST</name>
<sequence>MFLNSGIVAACPGQEILPKCPVTFGGGSCDDFRNER</sequence>
<evidence type="ECO:0000313" key="2">
    <source>
        <dbReference type="Proteomes" id="UP000549009"/>
    </source>
</evidence>
<accession>A0A7W8AZV1</accession>